<accession>A0ABR8LB93</accession>
<dbReference type="EMBL" id="JACXRZ010000026">
    <property type="protein sequence ID" value="MBD3147079.1"/>
    <property type="molecule type" value="Genomic_DNA"/>
</dbReference>
<dbReference type="SMART" id="SM00316">
    <property type="entry name" value="S1"/>
    <property type="match status" value="2"/>
</dbReference>
<proteinExistence type="inferred from homology"/>
<dbReference type="InterPro" id="IPR003029">
    <property type="entry name" value="S1_domain"/>
</dbReference>
<gene>
    <name evidence="6" type="ORF">IEQ31_28375</name>
</gene>
<feature type="compositionally biased region" description="Pro residues" evidence="4">
    <location>
        <begin position="62"/>
        <end position="72"/>
    </location>
</feature>
<evidence type="ECO:0000256" key="4">
    <source>
        <dbReference type="SAM" id="MobiDB-lite"/>
    </source>
</evidence>
<dbReference type="InterPro" id="IPR012340">
    <property type="entry name" value="NA-bd_OB-fold"/>
</dbReference>
<reference evidence="6 7" key="1">
    <citation type="submission" date="2020-09" db="EMBL/GenBank/DDBJ databases">
        <title>Actinomycete isolated from the Camponotus japonicus Mayr.</title>
        <authorList>
            <person name="Gong X."/>
        </authorList>
    </citation>
    <scope>NUCLEOTIDE SEQUENCE [LARGE SCALE GENOMIC DNA]</scope>
    <source>
        <strain evidence="6 7">2C-HV3</strain>
    </source>
</reference>
<evidence type="ECO:0000313" key="7">
    <source>
        <dbReference type="Proteomes" id="UP000653231"/>
    </source>
</evidence>
<evidence type="ECO:0000256" key="2">
    <source>
        <dbReference type="ARBA" id="ARBA00022980"/>
    </source>
</evidence>
<feature type="region of interest" description="Disordered" evidence="4">
    <location>
        <begin position="1"/>
        <end position="95"/>
    </location>
</feature>
<dbReference type="Gene3D" id="2.40.50.140">
    <property type="entry name" value="Nucleic acid-binding proteins"/>
    <property type="match status" value="2"/>
</dbReference>
<keyword evidence="2" id="KW-0689">Ribosomal protein</keyword>
<sequence length="290" mass="32294">MGFSAWHRARRDPGRRTPPGPGRLAPVGSGLPELRHLGHHAPPTPVQRRRRTHPATRHRQRPPPPRPPPRRPPQAVRRHRRASRAAHRRAPPLLRCSTRSAGRLCSCQAQPGRGRGRAPVMTEQAHGDPDLVFLRALRRGQLVTGTVIEIACFGVTFVDIGGFTAMINIPELSWRPINHPSDVVTVGQEVTAEILDVDVERRRVPLSLKALQDDPLIQLQRRIGQTVTGPAIKIVPFGAFVRVEDRSDGFEGLLHKSELAGIHIQVGDVLTVKIAQVDTMRRRIQPTRRP</sequence>
<evidence type="ECO:0000256" key="1">
    <source>
        <dbReference type="ARBA" id="ARBA00006767"/>
    </source>
</evidence>
<evidence type="ECO:0000256" key="3">
    <source>
        <dbReference type="ARBA" id="ARBA00023274"/>
    </source>
</evidence>
<dbReference type="InterPro" id="IPR050437">
    <property type="entry name" value="Ribos_protein_bS1-like"/>
</dbReference>
<name>A0ABR8LB93_9ACTN</name>
<dbReference type="Proteomes" id="UP000653231">
    <property type="component" value="Unassembled WGS sequence"/>
</dbReference>
<feature type="compositionally biased region" description="Basic residues" evidence="4">
    <location>
        <begin position="76"/>
        <end position="90"/>
    </location>
</feature>
<comment type="caution">
    <text evidence="6">The sequence shown here is derived from an EMBL/GenBank/DDBJ whole genome shotgun (WGS) entry which is preliminary data.</text>
</comment>
<dbReference type="Pfam" id="PF00575">
    <property type="entry name" value="S1"/>
    <property type="match status" value="2"/>
</dbReference>
<feature type="domain" description="S1 motif" evidence="5">
    <location>
        <begin position="140"/>
        <end position="209"/>
    </location>
</feature>
<dbReference type="SUPFAM" id="SSF50249">
    <property type="entry name" value="Nucleic acid-binding proteins"/>
    <property type="match status" value="2"/>
</dbReference>
<comment type="similarity">
    <text evidence="1">Belongs to the bacterial ribosomal protein bS1 family.</text>
</comment>
<evidence type="ECO:0000313" key="6">
    <source>
        <dbReference type="EMBL" id="MBD3147079.1"/>
    </source>
</evidence>
<dbReference type="PROSITE" id="PS50126">
    <property type="entry name" value="S1"/>
    <property type="match status" value="2"/>
</dbReference>
<organism evidence="6 7">
    <name type="scientific">Microbispora bryophytorum subsp. camponoti</name>
    <dbReference type="NCBI Taxonomy" id="1677852"/>
    <lineage>
        <taxon>Bacteria</taxon>
        <taxon>Bacillati</taxon>
        <taxon>Actinomycetota</taxon>
        <taxon>Actinomycetes</taxon>
        <taxon>Streptosporangiales</taxon>
        <taxon>Streptosporangiaceae</taxon>
        <taxon>Microbispora</taxon>
    </lineage>
</organism>
<keyword evidence="3" id="KW-0687">Ribonucleoprotein</keyword>
<feature type="domain" description="S1 motif" evidence="5">
    <location>
        <begin position="224"/>
        <end position="289"/>
    </location>
</feature>
<dbReference type="PANTHER" id="PTHR10724:SF7">
    <property type="entry name" value="SMALL RIBOSOMAL SUBUNIT PROTEIN BS1C"/>
    <property type="match status" value="1"/>
</dbReference>
<evidence type="ECO:0000259" key="5">
    <source>
        <dbReference type="PROSITE" id="PS50126"/>
    </source>
</evidence>
<protein>
    <submittedName>
        <fullName evidence="6">S1 RNA-binding domain-containing protein</fullName>
    </submittedName>
</protein>
<dbReference type="PANTHER" id="PTHR10724">
    <property type="entry name" value="30S RIBOSOMAL PROTEIN S1"/>
    <property type="match status" value="1"/>
</dbReference>
<feature type="compositionally biased region" description="Basic residues" evidence="4">
    <location>
        <begin position="47"/>
        <end position="61"/>
    </location>
</feature>
<keyword evidence="7" id="KW-1185">Reference proteome</keyword>